<comment type="caution">
    <text evidence="1">The sequence shown here is derived from an EMBL/GenBank/DDBJ whole genome shotgun (WGS) entry which is preliminary data.</text>
</comment>
<reference evidence="1 2" key="1">
    <citation type="submission" date="2017-10" db="EMBL/GenBank/DDBJ databases">
        <title>The new phylogeny of genus Mycobacterium.</title>
        <authorList>
            <person name="Tortoli E."/>
            <person name="Trovato A."/>
            <person name="Cirillo D.M."/>
        </authorList>
    </citation>
    <scope>NUCLEOTIDE SEQUENCE [LARGE SCALE GENOMIC DNA]</scope>
    <source>
        <strain evidence="1 2">IP141170001</strain>
    </source>
</reference>
<dbReference type="CDD" id="cd00448">
    <property type="entry name" value="YjgF_YER057c_UK114_family"/>
    <property type="match status" value="1"/>
</dbReference>
<organism evidence="1 2">
    <name type="scientific">Mycolicibacterium diernhoferi</name>
    <dbReference type="NCBI Taxonomy" id="1801"/>
    <lineage>
        <taxon>Bacteria</taxon>
        <taxon>Bacillati</taxon>
        <taxon>Actinomycetota</taxon>
        <taxon>Actinomycetes</taxon>
        <taxon>Mycobacteriales</taxon>
        <taxon>Mycobacteriaceae</taxon>
        <taxon>Mycolicibacterium</taxon>
    </lineage>
</organism>
<evidence type="ECO:0000313" key="1">
    <source>
        <dbReference type="EMBL" id="PEG53272.1"/>
    </source>
</evidence>
<evidence type="ECO:0000313" key="2">
    <source>
        <dbReference type="Proteomes" id="UP000220340"/>
    </source>
</evidence>
<protein>
    <submittedName>
        <fullName evidence="1">RidA family protein</fullName>
    </submittedName>
</protein>
<proteinExistence type="predicted"/>
<dbReference type="InterPro" id="IPR035959">
    <property type="entry name" value="RutC-like_sf"/>
</dbReference>
<gene>
    <name evidence="1" type="ORF">CRI78_16770</name>
</gene>
<dbReference type="SUPFAM" id="SSF55298">
    <property type="entry name" value="YjgF-like"/>
    <property type="match status" value="1"/>
</dbReference>
<keyword evidence="2" id="KW-1185">Reference proteome</keyword>
<dbReference type="Gene3D" id="3.30.1330.40">
    <property type="entry name" value="RutC-like"/>
    <property type="match status" value="1"/>
</dbReference>
<dbReference type="PANTHER" id="PTHR43857">
    <property type="entry name" value="BLR7761 PROTEIN"/>
    <property type="match status" value="1"/>
</dbReference>
<dbReference type="InterPro" id="IPR006175">
    <property type="entry name" value="YjgF/YER057c/UK114"/>
</dbReference>
<dbReference type="OrthoDB" id="3212792at2"/>
<dbReference type="AlphaFoldDB" id="A0A2A7NRW6"/>
<accession>A0A2A7NRW6</accession>
<dbReference type="Proteomes" id="UP000220340">
    <property type="component" value="Unassembled WGS sequence"/>
</dbReference>
<dbReference type="Pfam" id="PF01042">
    <property type="entry name" value="Ribonuc_L-PSP"/>
    <property type="match status" value="1"/>
</dbReference>
<dbReference type="EMBL" id="PDCR01000021">
    <property type="protein sequence ID" value="PEG53272.1"/>
    <property type="molecule type" value="Genomic_DNA"/>
</dbReference>
<sequence length="140" mass="14854">MGKGRGAVTVTTINPQGLKQPDNFAQVRIGTGTKLVVLAGQVGYAQDTFEMPDGYRAQMRQTILNVAHSLKAGGAQLDDLLRLTVYVVDLNESNKPEVWAGYLEGLKESGLPAAAMAMMGISSLAGPEYLVEVEAMAIAD</sequence>
<dbReference type="PANTHER" id="PTHR43857:SF1">
    <property type="entry name" value="YJGH FAMILY PROTEIN"/>
    <property type="match status" value="1"/>
</dbReference>
<name>A0A2A7NRW6_9MYCO</name>